<proteinExistence type="predicted"/>
<keyword evidence="1" id="KW-0472">Membrane</keyword>
<evidence type="ECO:0000256" key="1">
    <source>
        <dbReference type="SAM" id="Phobius"/>
    </source>
</evidence>
<name>A0A4Y7KT25_PAPSO</name>
<keyword evidence="1" id="KW-1133">Transmembrane helix</keyword>
<evidence type="ECO:0000313" key="2">
    <source>
        <dbReference type="EMBL" id="RZC75947.1"/>
    </source>
</evidence>
<dbReference type="EMBL" id="CM010723">
    <property type="protein sequence ID" value="RZC75947.1"/>
    <property type="molecule type" value="Genomic_DNA"/>
</dbReference>
<keyword evidence="1" id="KW-0812">Transmembrane</keyword>
<gene>
    <name evidence="2" type="ORF">C5167_001788</name>
</gene>
<dbReference type="Gramene" id="RZC75947">
    <property type="protein sequence ID" value="RZC75947"/>
    <property type="gene ID" value="C5167_001788"/>
</dbReference>
<keyword evidence="3" id="KW-1185">Reference proteome</keyword>
<accession>A0A4Y7KT25</accession>
<organism evidence="2 3">
    <name type="scientific">Papaver somniferum</name>
    <name type="common">Opium poppy</name>
    <dbReference type="NCBI Taxonomy" id="3469"/>
    <lineage>
        <taxon>Eukaryota</taxon>
        <taxon>Viridiplantae</taxon>
        <taxon>Streptophyta</taxon>
        <taxon>Embryophyta</taxon>
        <taxon>Tracheophyta</taxon>
        <taxon>Spermatophyta</taxon>
        <taxon>Magnoliopsida</taxon>
        <taxon>Ranunculales</taxon>
        <taxon>Papaveraceae</taxon>
        <taxon>Papaveroideae</taxon>
        <taxon>Papaver</taxon>
    </lineage>
</organism>
<evidence type="ECO:0000313" key="3">
    <source>
        <dbReference type="Proteomes" id="UP000316621"/>
    </source>
</evidence>
<protein>
    <submittedName>
        <fullName evidence="2">Uncharacterized protein</fullName>
    </submittedName>
</protein>
<sequence length="112" mass="12093">MQSLNIFPFGFSLFIFGILAMNVYSETPVPIPSLASQPVLSPPPPLLPPPPPTPTPTEDECVEVLYQQEAAATCDDCPERCDLFCEGWGDFNGISLGCTTSPTFVTCKCCCQ</sequence>
<dbReference type="Proteomes" id="UP000316621">
    <property type="component" value="Chromosome 9"/>
</dbReference>
<dbReference type="AlphaFoldDB" id="A0A4Y7KT25"/>
<reference evidence="2 3" key="1">
    <citation type="journal article" date="2018" name="Science">
        <title>The opium poppy genome and morphinan production.</title>
        <authorList>
            <person name="Guo L."/>
            <person name="Winzer T."/>
            <person name="Yang X."/>
            <person name="Li Y."/>
            <person name="Ning Z."/>
            <person name="He Z."/>
            <person name="Teodor R."/>
            <person name="Lu Y."/>
            <person name="Bowser T.A."/>
            <person name="Graham I.A."/>
            <person name="Ye K."/>
        </authorList>
    </citation>
    <scope>NUCLEOTIDE SEQUENCE [LARGE SCALE GENOMIC DNA]</scope>
    <source>
        <strain evidence="3">cv. HN1</strain>
        <tissue evidence="2">Leaves</tissue>
    </source>
</reference>
<feature type="transmembrane region" description="Helical" evidence="1">
    <location>
        <begin position="6"/>
        <end position="24"/>
    </location>
</feature>